<evidence type="ECO:0000313" key="1">
    <source>
        <dbReference type="EMBL" id="PKQ60545.1"/>
    </source>
</evidence>
<accession>A0A2N3HR73</accession>
<comment type="caution">
    <text evidence="1">The sequence shown here is derived from an EMBL/GenBank/DDBJ whole genome shotgun (WGS) entry which is preliminary data.</text>
</comment>
<dbReference type="OrthoDB" id="1494722at2"/>
<evidence type="ECO:0000313" key="2">
    <source>
        <dbReference type="Proteomes" id="UP000233535"/>
    </source>
</evidence>
<organism evidence="1 2">
    <name type="scientific">Labilibaculum filiforme</name>
    <dbReference type="NCBI Taxonomy" id="1940526"/>
    <lineage>
        <taxon>Bacteria</taxon>
        <taxon>Pseudomonadati</taxon>
        <taxon>Bacteroidota</taxon>
        <taxon>Bacteroidia</taxon>
        <taxon>Marinilabiliales</taxon>
        <taxon>Marinifilaceae</taxon>
        <taxon>Labilibaculum</taxon>
    </lineage>
</organism>
<reference evidence="1 2" key="1">
    <citation type="journal article" date="2017" name="Front. Microbiol.">
        <title>Labilibaculum manganireducens gen. nov., sp. nov. and Labilibaculum filiforme sp. nov., Novel Bacteroidetes Isolated from Subsurface Sediments of the Baltic Sea.</title>
        <authorList>
            <person name="Vandieken V."/>
            <person name="Marshall I.P."/>
            <person name="Niemann H."/>
            <person name="Engelen B."/>
            <person name="Cypionka H."/>
        </authorList>
    </citation>
    <scope>NUCLEOTIDE SEQUENCE [LARGE SCALE GENOMIC DNA]</scope>
    <source>
        <strain evidence="1 2">59.16B</strain>
    </source>
</reference>
<dbReference type="Proteomes" id="UP000233535">
    <property type="component" value="Unassembled WGS sequence"/>
</dbReference>
<protein>
    <recommendedName>
        <fullName evidence="3">Restriction endonuclease</fullName>
    </recommendedName>
</protein>
<gene>
    <name evidence="1" type="ORF">BZG02_18955</name>
</gene>
<dbReference type="EMBL" id="MVDD01000024">
    <property type="protein sequence ID" value="PKQ60545.1"/>
    <property type="molecule type" value="Genomic_DNA"/>
</dbReference>
<proteinExistence type="predicted"/>
<dbReference type="AlphaFoldDB" id="A0A2N3HR73"/>
<keyword evidence="2" id="KW-1185">Reference proteome</keyword>
<name>A0A2N3HR73_9BACT</name>
<evidence type="ECO:0008006" key="3">
    <source>
        <dbReference type="Google" id="ProtNLM"/>
    </source>
</evidence>
<dbReference type="RefSeq" id="WP_101263328.1">
    <property type="nucleotide sequence ID" value="NZ_MVDD01000024.1"/>
</dbReference>
<sequence length="229" mass="25803">MEESDKIPYLSLNMVGEYSEATKARKRSIIRNQKKPKKFIYARYSSAKSAIKNFFAQDEFEPLCVKAKINELAKKVCSTEFQANNRNCQIQALESFLTTNLDSSLQKFTFERFRSKLKSISINGLTIGISPDLVICGEINGQKIVGAIKLHFSKSGVFKGSAGRVAATGLYRFMNDIVATESEVVIPSLCIVLDVFEQKTYQAPENLDFYMKKFINACAEIMDIWDNVA</sequence>